<keyword evidence="2" id="KW-1185">Reference proteome</keyword>
<comment type="caution">
    <text evidence="1">The sequence shown here is derived from an EMBL/GenBank/DDBJ whole genome shotgun (WGS) entry which is preliminary data.</text>
</comment>
<dbReference type="SUPFAM" id="SSF52540">
    <property type="entry name" value="P-loop containing nucleoside triphosphate hydrolases"/>
    <property type="match status" value="1"/>
</dbReference>
<evidence type="ECO:0000313" key="1">
    <source>
        <dbReference type="EMBL" id="MBF4694443.1"/>
    </source>
</evidence>
<gene>
    <name evidence="1" type="ORF">ISU02_15135</name>
</gene>
<dbReference type="RefSeq" id="WP_194702681.1">
    <property type="nucleotide sequence ID" value="NZ_JADKNH010000009.1"/>
</dbReference>
<proteinExistence type="predicted"/>
<organism evidence="1 2">
    <name type="scientific">Fusibacter ferrireducens</name>
    <dbReference type="NCBI Taxonomy" id="2785058"/>
    <lineage>
        <taxon>Bacteria</taxon>
        <taxon>Bacillati</taxon>
        <taxon>Bacillota</taxon>
        <taxon>Clostridia</taxon>
        <taxon>Eubacteriales</taxon>
        <taxon>Eubacteriales Family XII. Incertae Sedis</taxon>
        <taxon>Fusibacter</taxon>
    </lineage>
</organism>
<evidence type="ECO:0000313" key="2">
    <source>
        <dbReference type="Proteomes" id="UP000614200"/>
    </source>
</evidence>
<accession>A0ABR9ZWD2</accession>
<dbReference type="InterPro" id="IPR027417">
    <property type="entry name" value="P-loop_NTPase"/>
</dbReference>
<dbReference type="GO" id="GO:0016301">
    <property type="term" value="F:kinase activity"/>
    <property type="evidence" value="ECO:0007669"/>
    <property type="project" value="UniProtKB-KW"/>
</dbReference>
<name>A0ABR9ZWD2_9FIRM</name>
<keyword evidence="1" id="KW-0808">Transferase</keyword>
<sequence>MCSLNVEIPKLDDYSNIPKGDMPGDKIEIDKGKIEKAEAIFLELMKSVPSLLEKGKIVISVYGGSGVGKSEIGSLLAYYFNHMKIKAYLMSGDNYPHRIPMQNDAERLRVFREYGIKGLVASGKYSRKINEDIIGLQALDLDFDPKLCNEHPELEIYQEKGKESLFNYLGTDKELDFSEINGIIEQFKNGSESIFLKRMGREIHELWYEMIPMKEVQILIIEWTHGNNPNLVGIDMPIFLNSTPEETKAHRRSRNRDGNIDSPFTNMVLEIEQAKLYDQAQNAKLIVLKSGEIVSFEQFKKI</sequence>
<reference evidence="1 2" key="1">
    <citation type="submission" date="2020-11" db="EMBL/GenBank/DDBJ databases">
        <title>Fusibacter basophilias sp. nov.</title>
        <authorList>
            <person name="Qiu D."/>
        </authorList>
    </citation>
    <scope>NUCLEOTIDE SEQUENCE [LARGE SCALE GENOMIC DNA]</scope>
    <source>
        <strain evidence="1 2">Q10-2</strain>
    </source>
</reference>
<dbReference type="EMBL" id="JADKNH010000009">
    <property type="protein sequence ID" value="MBF4694443.1"/>
    <property type="molecule type" value="Genomic_DNA"/>
</dbReference>
<dbReference type="Proteomes" id="UP000614200">
    <property type="component" value="Unassembled WGS sequence"/>
</dbReference>
<keyword evidence="1" id="KW-0418">Kinase</keyword>
<protein>
    <submittedName>
        <fullName evidence="1">Adenylylsulfate kinase</fullName>
    </submittedName>
</protein>
<dbReference type="Gene3D" id="3.40.50.300">
    <property type="entry name" value="P-loop containing nucleotide triphosphate hydrolases"/>
    <property type="match status" value="1"/>
</dbReference>